<keyword evidence="4" id="KW-0807">Transducer</keyword>
<dbReference type="Gene3D" id="3.40.50.2300">
    <property type="match status" value="1"/>
</dbReference>
<keyword evidence="6" id="KW-1185">Reference proteome</keyword>
<accession>A0ABD0YH69</accession>
<proteinExistence type="predicted"/>
<dbReference type="PANTHER" id="PTHR10519">
    <property type="entry name" value="GABA-B RECEPTOR"/>
    <property type="match status" value="1"/>
</dbReference>
<keyword evidence="3" id="KW-0325">Glycoprotein</keyword>
<dbReference type="EMBL" id="JBFDAA010000007">
    <property type="protein sequence ID" value="KAL1130636.1"/>
    <property type="molecule type" value="Genomic_DNA"/>
</dbReference>
<evidence type="ECO:0000256" key="2">
    <source>
        <dbReference type="ARBA" id="ARBA00023170"/>
    </source>
</evidence>
<dbReference type="Proteomes" id="UP001558652">
    <property type="component" value="Unassembled WGS sequence"/>
</dbReference>
<evidence type="ECO:0000313" key="5">
    <source>
        <dbReference type="EMBL" id="KAL1130636.1"/>
    </source>
</evidence>
<dbReference type="PANTHER" id="PTHR10519:SF74">
    <property type="entry name" value="GAMMA-AMINOBUTYRIC ACID TYPE B RECEPTOR SUBUNIT 2"/>
    <property type="match status" value="1"/>
</dbReference>
<keyword evidence="1" id="KW-0297">G-protein coupled receptor</keyword>
<dbReference type="AlphaFoldDB" id="A0ABD0YH69"/>
<reference evidence="5 6" key="1">
    <citation type="submission" date="2024-07" db="EMBL/GenBank/DDBJ databases">
        <title>Chromosome-level genome assembly of the water stick insect Ranatra chinensis (Heteroptera: Nepidae).</title>
        <authorList>
            <person name="Liu X."/>
        </authorList>
    </citation>
    <scope>NUCLEOTIDE SEQUENCE [LARGE SCALE GENOMIC DNA]</scope>
    <source>
        <strain evidence="5">Cailab_2021Rc</strain>
        <tissue evidence="5">Muscle</tissue>
    </source>
</reference>
<sequence length="188" mass="20868">MASNRRNIFYKNKKEDTAEIGISEYHAIPLLKRANGSALDIQPSTGINMGSYLVWCNIGPSFRLAVPCRVENPDHVLASRHDRECNAAVGVKAFFDMMHEGPHKVMLFGAACTQVTDPIAKASKRWHLTQGNAYSCSGPPSPQRQSSHRSYDSGPACALRMEYFAKLKKFLCGKGIPYDEEVKETVAF</sequence>
<organism evidence="5 6">
    <name type="scientific">Ranatra chinensis</name>
    <dbReference type="NCBI Taxonomy" id="642074"/>
    <lineage>
        <taxon>Eukaryota</taxon>
        <taxon>Metazoa</taxon>
        <taxon>Ecdysozoa</taxon>
        <taxon>Arthropoda</taxon>
        <taxon>Hexapoda</taxon>
        <taxon>Insecta</taxon>
        <taxon>Pterygota</taxon>
        <taxon>Neoptera</taxon>
        <taxon>Paraneoptera</taxon>
        <taxon>Hemiptera</taxon>
        <taxon>Heteroptera</taxon>
        <taxon>Panheteroptera</taxon>
        <taxon>Nepomorpha</taxon>
        <taxon>Nepidae</taxon>
        <taxon>Ranatrinae</taxon>
        <taxon>Ranatra</taxon>
    </lineage>
</organism>
<dbReference type="InterPro" id="IPR002455">
    <property type="entry name" value="GPCR3_GABA-B"/>
</dbReference>
<dbReference type="InterPro" id="IPR028082">
    <property type="entry name" value="Peripla_BP_I"/>
</dbReference>
<dbReference type="GO" id="GO:0004930">
    <property type="term" value="F:G protein-coupled receptor activity"/>
    <property type="evidence" value="ECO:0007669"/>
    <property type="project" value="UniProtKB-KW"/>
</dbReference>
<name>A0ABD0YH69_9HEMI</name>
<evidence type="ECO:0000256" key="3">
    <source>
        <dbReference type="ARBA" id="ARBA00023180"/>
    </source>
</evidence>
<evidence type="ECO:0000313" key="6">
    <source>
        <dbReference type="Proteomes" id="UP001558652"/>
    </source>
</evidence>
<evidence type="ECO:0000256" key="1">
    <source>
        <dbReference type="ARBA" id="ARBA00023040"/>
    </source>
</evidence>
<keyword evidence="2" id="KW-0675">Receptor</keyword>
<protein>
    <submittedName>
        <fullName evidence="5">Uncharacterized protein</fullName>
    </submittedName>
</protein>
<gene>
    <name evidence="5" type="ORF">AAG570_011878</name>
</gene>
<evidence type="ECO:0000256" key="4">
    <source>
        <dbReference type="ARBA" id="ARBA00023224"/>
    </source>
</evidence>
<dbReference type="SUPFAM" id="SSF53822">
    <property type="entry name" value="Periplasmic binding protein-like I"/>
    <property type="match status" value="1"/>
</dbReference>
<comment type="caution">
    <text evidence="5">The sequence shown here is derived from an EMBL/GenBank/DDBJ whole genome shotgun (WGS) entry which is preliminary data.</text>
</comment>